<gene>
    <name evidence="2" type="ORF">METZ01_LOCUS13217</name>
</gene>
<feature type="non-terminal residue" evidence="2">
    <location>
        <position position="814"/>
    </location>
</feature>
<sequence length="814" mass="93232">MRVNIDLSRIHQDDTIIVANNRQVLAIKRSISEQRGVTKLPNICSYTAWLEKFWQQQNTEHNLRLLSQSELRLLFTKIIKSGPVAQPDIVIEELIKCYHLCKSYFIEIENLANYSNTCNLFVRWIRKLEKTKKERNYIDSTDLYSQIYLLVKKIAKTKRFFIYGFKKTTPEQRNLFDALECETISPLARSNSPKSFSFPDSETEIQAIAEWAKELSTNKPNHQIGIVVPNISESQFAVKRIFDQVFDSSLLETKNKPYNISLGSPLLQYPLIQHLLNTLALSGQIIKNRIDHQLLIHVITSPYITGAQKESNNRSLQVNRILATKRESSSFKRITNLARNCGQFVDVMDEIKQLKLQQKLSHEDWLVIFNQILFIWGFSTDRELTSDEFQSLKKFQQESLILNKISDDLNKASFDDAINTLQSHLGSVVFQAQSGTANIHILGALEAEGLSFDGAWVSNMTSSFLPGNIKIPLFIPTKVCAEYGLPSSSFEIIRDDANATIEALNNLSSSLVYSYAKSNNEKEQLPTPYFSFDEYQLKQRKVTNSRELIAIEDYQAPCIEDHEIKEGVSTLQDQMSCAFKGFSKRLNLEKFDTPHIGFNRLEQGNLIHKVLETFYTEIKSKESLLELSSSELDGLLERHIDSAINNKSTLRFQKLEKIRIKKILHDYFELEKQRDGYEVIETESTTEVSINNLSFKIRLDRIDRLPNGNKLIIDYKTGKAEISQMTGKHIRQAQLPIYALTNSVNGVAFAKINATRCEYLAITNDESALPVKKTTVPKWEDQLVEWESILNSASYDFQNGVATVLPEKNACEYC</sequence>
<feature type="domain" description="PD-(D/E)XK endonuclease-like" evidence="1">
    <location>
        <begin position="568"/>
        <end position="814"/>
    </location>
</feature>
<reference evidence="2" key="1">
    <citation type="submission" date="2018-05" db="EMBL/GenBank/DDBJ databases">
        <authorList>
            <person name="Lanie J.A."/>
            <person name="Ng W.-L."/>
            <person name="Kazmierczak K.M."/>
            <person name="Andrzejewski T.M."/>
            <person name="Davidsen T.M."/>
            <person name="Wayne K.J."/>
            <person name="Tettelin H."/>
            <person name="Glass J.I."/>
            <person name="Rusch D."/>
            <person name="Podicherti R."/>
            <person name="Tsui H.-C.T."/>
            <person name="Winkler M.E."/>
        </authorList>
    </citation>
    <scope>NUCLEOTIDE SEQUENCE</scope>
</reference>
<proteinExistence type="predicted"/>
<dbReference type="SUPFAM" id="SSF52540">
    <property type="entry name" value="P-loop containing nucleoside triphosphate hydrolases"/>
    <property type="match status" value="1"/>
</dbReference>
<dbReference type="AlphaFoldDB" id="A0A381P410"/>
<name>A0A381P410_9ZZZZ</name>
<dbReference type="EMBL" id="UINC01000738">
    <property type="protein sequence ID" value="SUZ60363.1"/>
    <property type="molecule type" value="Genomic_DNA"/>
</dbReference>
<accession>A0A381P410</accession>
<protein>
    <recommendedName>
        <fullName evidence="1">PD-(D/E)XK endonuclease-like domain-containing protein</fullName>
    </recommendedName>
</protein>
<dbReference type="InterPro" id="IPR011604">
    <property type="entry name" value="PDDEXK-like_dom_sf"/>
</dbReference>
<feature type="non-terminal residue" evidence="2">
    <location>
        <position position="1"/>
    </location>
</feature>
<evidence type="ECO:0000259" key="1">
    <source>
        <dbReference type="Pfam" id="PF12705"/>
    </source>
</evidence>
<dbReference type="InterPro" id="IPR019925">
    <property type="entry name" value="DNA_repair_protein_predicted"/>
</dbReference>
<dbReference type="Pfam" id="PF12705">
    <property type="entry name" value="PDDEXK_1"/>
    <property type="match status" value="1"/>
</dbReference>
<dbReference type="NCBIfam" id="TIGR03623">
    <property type="entry name" value="probable DNA repair protein"/>
    <property type="match status" value="1"/>
</dbReference>
<organism evidence="2">
    <name type="scientific">marine metagenome</name>
    <dbReference type="NCBI Taxonomy" id="408172"/>
    <lineage>
        <taxon>unclassified sequences</taxon>
        <taxon>metagenomes</taxon>
        <taxon>ecological metagenomes</taxon>
    </lineage>
</organism>
<dbReference type="InterPro" id="IPR027417">
    <property type="entry name" value="P-loop_NTPase"/>
</dbReference>
<dbReference type="InterPro" id="IPR038726">
    <property type="entry name" value="PDDEXK_AddAB-type"/>
</dbReference>
<evidence type="ECO:0000313" key="2">
    <source>
        <dbReference type="EMBL" id="SUZ60363.1"/>
    </source>
</evidence>
<dbReference type="Gene3D" id="3.90.320.10">
    <property type="match status" value="1"/>
</dbReference>